<dbReference type="PANTHER" id="PTHR43649:SF30">
    <property type="entry name" value="ABC TRANSPORTER SUBSTRATE-BINDING PROTEIN"/>
    <property type="match status" value="1"/>
</dbReference>
<gene>
    <name evidence="1" type="ORF">CLV30_1365</name>
</gene>
<dbReference type="InterPro" id="IPR019546">
    <property type="entry name" value="TAT_signal_bac_arc"/>
</dbReference>
<dbReference type="EMBL" id="PYGE01000036">
    <property type="protein sequence ID" value="PSK91267.1"/>
    <property type="molecule type" value="Genomic_DNA"/>
</dbReference>
<dbReference type="InterPro" id="IPR006311">
    <property type="entry name" value="TAT_signal"/>
</dbReference>
<dbReference type="InterPro" id="IPR050490">
    <property type="entry name" value="Bact_solute-bd_prot1"/>
</dbReference>
<dbReference type="PANTHER" id="PTHR43649">
    <property type="entry name" value="ARABINOSE-BINDING PROTEIN-RELATED"/>
    <property type="match status" value="1"/>
</dbReference>
<name>A0A2P8D241_9ACTN</name>
<dbReference type="Gene3D" id="3.40.190.10">
    <property type="entry name" value="Periplasmic binding protein-like II"/>
    <property type="match status" value="1"/>
</dbReference>
<sequence>MPPPSSSAPGPLRTLSRRRFLGGSAAAAATAAAAPLTGCGDIVGTSERDTLQFWNFYAPAPSEDPSVVARAEWMQATVDQWNAENPEQIELVFAPMLGSEKLATAFAAGTGPDIFLISPGDIIRYINGDVLVDLAPYLEQQAIDDFFPDNMASRVVGDQIFALPMEIEPLALYYSRPAFEQAGLAEGDLPTTWDDMLGIADRLIASGQGGLVVPSTQGYYQNFVWYPWMWQGGGSVLSDDGTSSAFDNDAAIEALRLWQTAVERGLTPRVEPAGDDIVTSFVEGYASIWQSGIWSISDFRRRAPEFDYGAFPLPTPPGGEQATALGGWAFAANADGANPDAAARFCAWALGSTDTAGVARVAEWCVETKTDIPPRVSSLEHAEQIGGFDTEIMSTFRDDIFPTGIGEPRFPPVIYKAVSDAIQSCQLAGGQPEEQAATAAQGIDAYLKTYEGAPL</sequence>
<dbReference type="PROSITE" id="PS51318">
    <property type="entry name" value="TAT"/>
    <property type="match status" value="1"/>
</dbReference>
<dbReference type="CDD" id="cd13585">
    <property type="entry name" value="PBP2_TMBP_like"/>
    <property type="match status" value="1"/>
</dbReference>
<dbReference type="SUPFAM" id="SSF53850">
    <property type="entry name" value="Periplasmic binding protein-like II"/>
    <property type="match status" value="1"/>
</dbReference>
<dbReference type="NCBIfam" id="TIGR01409">
    <property type="entry name" value="TAT_signal_seq"/>
    <property type="match status" value="1"/>
</dbReference>
<dbReference type="OrthoDB" id="9780991at2"/>
<organism evidence="1 2">
    <name type="scientific">Haloactinopolyspora alba</name>
    <dbReference type="NCBI Taxonomy" id="648780"/>
    <lineage>
        <taxon>Bacteria</taxon>
        <taxon>Bacillati</taxon>
        <taxon>Actinomycetota</taxon>
        <taxon>Actinomycetes</taxon>
        <taxon>Jiangellales</taxon>
        <taxon>Jiangellaceae</taxon>
        <taxon>Haloactinopolyspora</taxon>
    </lineage>
</organism>
<dbReference type="InterPro" id="IPR006059">
    <property type="entry name" value="SBP"/>
</dbReference>
<keyword evidence="2" id="KW-1185">Reference proteome</keyword>
<proteinExistence type="predicted"/>
<accession>A0A2P8D241</accession>
<dbReference type="AlphaFoldDB" id="A0A2P8D241"/>
<dbReference type="Proteomes" id="UP000243528">
    <property type="component" value="Unassembled WGS sequence"/>
</dbReference>
<evidence type="ECO:0000313" key="1">
    <source>
        <dbReference type="EMBL" id="PSK91267.1"/>
    </source>
</evidence>
<evidence type="ECO:0000313" key="2">
    <source>
        <dbReference type="Proteomes" id="UP000243528"/>
    </source>
</evidence>
<dbReference type="RefSeq" id="WP_106540087.1">
    <property type="nucleotide sequence ID" value="NZ_PYGE01000036.1"/>
</dbReference>
<protein>
    <submittedName>
        <fullName evidence="1">Carbohydrate ABC transporter substrate-binding protein (CUT1 family)</fullName>
    </submittedName>
</protein>
<comment type="caution">
    <text evidence="1">The sequence shown here is derived from an EMBL/GenBank/DDBJ whole genome shotgun (WGS) entry which is preliminary data.</text>
</comment>
<reference evidence="1 2" key="1">
    <citation type="submission" date="2018-03" db="EMBL/GenBank/DDBJ databases">
        <title>Genomic Encyclopedia of Archaeal and Bacterial Type Strains, Phase II (KMG-II): from individual species to whole genera.</title>
        <authorList>
            <person name="Goeker M."/>
        </authorList>
    </citation>
    <scope>NUCLEOTIDE SEQUENCE [LARGE SCALE GENOMIC DNA]</scope>
    <source>
        <strain evidence="1 2">DSM 45211</strain>
    </source>
</reference>
<dbReference type="Pfam" id="PF01547">
    <property type="entry name" value="SBP_bac_1"/>
    <property type="match status" value="1"/>
</dbReference>